<keyword evidence="2 6" id="KW-0238">DNA-binding</keyword>
<comment type="caution">
    <text evidence="6">The sequence shown here is derived from an EMBL/GenBank/DDBJ whole genome shotgun (WGS) entry which is preliminary data.</text>
</comment>
<dbReference type="Pfam" id="PF13280">
    <property type="entry name" value="WYL"/>
    <property type="match status" value="1"/>
</dbReference>
<keyword evidence="7" id="KW-1185">Reference proteome</keyword>
<feature type="compositionally biased region" description="Low complexity" evidence="4">
    <location>
        <begin position="311"/>
        <end position="324"/>
    </location>
</feature>
<dbReference type="Pfam" id="PF08279">
    <property type="entry name" value="HTH_11"/>
    <property type="match status" value="1"/>
</dbReference>
<protein>
    <submittedName>
        <fullName evidence="6">DNA-binding transcriptional regulator YafY, contains an HTH and WYL domains</fullName>
    </submittedName>
</protein>
<evidence type="ECO:0000256" key="2">
    <source>
        <dbReference type="ARBA" id="ARBA00023125"/>
    </source>
</evidence>
<dbReference type="InterPro" id="IPR013196">
    <property type="entry name" value="HTH_11"/>
</dbReference>
<dbReference type="GO" id="GO:0003677">
    <property type="term" value="F:DNA binding"/>
    <property type="evidence" value="ECO:0007669"/>
    <property type="project" value="UniProtKB-KW"/>
</dbReference>
<sequence length="333" mass="37059">METSARLLRLLSLLQMRREWPSRELAERLGVTTRTVRRDVEKLRGLGYPVHSSMGAAGGYRLGGEAALPPLLLDDDEAVAVVVGLRTAAGGTVEGIEEASLRALAKMEQVLPPRLRHRVSTLEHAVVAVPPHGGPVVESAVLTAISAAVRGREVLRFDYVDHHGDSSLRDVEPHRLVSWGRRWYLVGWDRGRADWRTFRVDRMRLRTPNGPRFPHREPPDGDVVAYLRRTMGFEMWPLRCRLRVHAPASDLTGRVDGVVTPVDARSCLLELPTDSFDMVAFTMALLDLDFEVESPPELARRLTTLSRRFAAAATPRTAARQSTADVPEPAPDR</sequence>
<dbReference type="PANTHER" id="PTHR34580">
    <property type="match status" value="1"/>
</dbReference>
<dbReference type="InterPro" id="IPR036388">
    <property type="entry name" value="WH-like_DNA-bd_sf"/>
</dbReference>
<dbReference type="PROSITE" id="PS00894">
    <property type="entry name" value="HTH_DEOR_1"/>
    <property type="match status" value="1"/>
</dbReference>
<dbReference type="InterPro" id="IPR018356">
    <property type="entry name" value="Tscrpt_reg_HTH_DeoR_CS"/>
</dbReference>
<dbReference type="InterPro" id="IPR026881">
    <property type="entry name" value="WYL_dom"/>
</dbReference>
<gene>
    <name evidence="6" type="ORF">LX15_002837</name>
</gene>
<proteinExistence type="predicted"/>
<keyword evidence="3" id="KW-0804">Transcription</keyword>
<keyword evidence="1" id="KW-0805">Transcription regulation</keyword>
<dbReference type="PANTHER" id="PTHR34580:SF3">
    <property type="entry name" value="PROTEIN PAFB"/>
    <property type="match status" value="1"/>
</dbReference>
<organism evidence="6 7">
    <name type="scientific">Streptoalloteichus tenebrarius (strain ATCC 17920 / DSM 40477 / JCM 4838 / CBS 697.72 / NBRC 16177 / NCIMB 11028 / NRRL B-12390 / A12253. 1 / ISP 5477)</name>
    <name type="common">Streptomyces tenebrarius</name>
    <dbReference type="NCBI Taxonomy" id="1933"/>
    <lineage>
        <taxon>Bacteria</taxon>
        <taxon>Bacillati</taxon>
        <taxon>Actinomycetota</taxon>
        <taxon>Actinomycetes</taxon>
        <taxon>Pseudonocardiales</taxon>
        <taxon>Pseudonocardiaceae</taxon>
        <taxon>Streptoalloteichus</taxon>
    </lineage>
</organism>
<reference evidence="6 7" key="1">
    <citation type="submission" date="2022-06" db="EMBL/GenBank/DDBJ databases">
        <title>Genomic Encyclopedia of Archaeal and Bacterial Type Strains, Phase II (KMG-II): from individual species to whole genera.</title>
        <authorList>
            <person name="Goeker M."/>
        </authorList>
    </citation>
    <scope>NUCLEOTIDE SEQUENCE [LARGE SCALE GENOMIC DNA]</scope>
    <source>
        <strain evidence="6 7">DSM 40477</strain>
    </source>
</reference>
<evidence type="ECO:0000256" key="3">
    <source>
        <dbReference type="ARBA" id="ARBA00023163"/>
    </source>
</evidence>
<dbReference type="Proteomes" id="UP001205311">
    <property type="component" value="Unassembled WGS sequence"/>
</dbReference>
<evidence type="ECO:0000256" key="1">
    <source>
        <dbReference type="ARBA" id="ARBA00023015"/>
    </source>
</evidence>
<evidence type="ECO:0000259" key="5">
    <source>
        <dbReference type="PROSITE" id="PS51000"/>
    </source>
</evidence>
<dbReference type="InterPro" id="IPR051534">
    <property type="entry name" value="CBASS_pafABC_assoc_protein"/>
</dbReference>
<feature type="region of interest" description="Disordered" evidence="4">
    <location>
        <begin position="311"/>
        <end position="333"/>
    </location>
</feature>
<evidence type="ECO:0000313" key="7">
    <source>
        <dbReference type="Proteomes" id="UP001205311"/>
    </source>
</evidence>
<accession>A0ABT1HUD3</accession>
<dbReference type="SUPFAM" id="SSF46785">
    <property type="entry name" value="Winged helix' DNA-binding domain"/>
    <property type="match status" value="1"/>
</dbReference>
<dbReference type="PROSITE" id="PS51000">
    <property type="entry name" value="HTH_DEOR_2"/>
    <property type="match status" value="1"/>
</dbReference>
<dbReference type="EMBL" id="JAMTCP010000014">
    <property type="protein sequence ID" value="MCP2259136.1"/>
    <property type="molecule type" value="Genomic_DNA"/>
</dbReference>
<evidence type="ECO:0000256" key="4">
    <source>
        <dbReference type="SAM" id="MobiDB-lite"/>
    </source>
</evidence>
<evidence type="ECO:0000313" key="6">
    <source>
        <dbReference type="EMBL" id="MCP2259136.1"/>
    </source>
</evidence>
<name>A0ABT1HUD3_STRSD</name>
<dbReference type="PROSITE" id="PS52050">
    <property type="entry name" value="WYL"/>
    <property type="match status" value="1"/>
</dbReference>
<dbReference type="InterPro" id="IPR001034">
    <property type="entry name" value="DeoR_HTH"/>
</dbReference>
<dbReference type="InterPro" id="IPR036390">
    <property type="entry name" value="WH_DNA-bd_sf"/>
</dbReference>
<feature type="domain" description="HTH deoR-type" evidence="5">
    <location>
        <begin position="3"/>
        <end position="58"/>
    </location>
</feature>
<dbReference type="Gene3D" id="1.10.10.10">
    <property type="entry name" value="Winged helix-like DNA-binding domain superfamily/Winged helix DNA-binding domain"/>
    <property type="match status" value="1"/>
</dbReference>